<evidence type="ECO:0000313" key="2">
    <source>
        <dbReference type="EMBL" id="VDO87406.1"/>
    </source>
</evidence>
<dbReference type="Proteomes" id="UP000050761">
    <property type="component" value="Unassembled WGS sequence"/>
</dbReference>
<dbReference type="WBParaSite" id="HPBE_0001109001-mRNA-1">
    <property type="protein sequence ID" value="HPBE_0001109001-mRNA-1"/>
    <property type="gene ID" value="HPBE_0001109001"/>
</dbReference>
<evidence type="ECO:0000256" key="1">
    <source>
        <dbReference type="SAM" id="MobiDB-lite"/>
    </source>
</evidence>
<accession>A0A3P7YH93</accession>
<keyword evidence="3" id="KW-1185">Reference proteome</keyword>
<evidence type="ECO:0000313" key="3">
    <source>
        <dbReference type="Proteomes" id="UP000050761"/>
    </source>
</evidence>
<proteinExistence type="predicted"/>
<feature type="region of interest" description="Disordered" evidence="1">
    <location>
        <begin position="63"/>
        <end position="82"/>
    </location>
</feature>
<reference evidence="2 3" key="1">
    <citation type="submission" date="2018-11" db="EMBL/GenBank/DDBJ databases">
        <authorList>
            <consortium name="Pathogen Informatics"/>
        </authorList>
    </citation>
    <scope>NUCLEOTIDE SEQUENCE [LARGE SCALE GENOMIC DNA]</scope>
</reference>
<reference evidence="4" key="2">
    <citation type="submission" date="2019-09" db="UniProtKB">
        <authorList>
            <consortium name="WormBaseParasite"/>
        </authorList>
    </citation>
    <scope>IDENTIFICATION</scope>
</reference>
<dbReference type="EMBL" id="UZAH01026981">
    <property type="protein sequence ID" value="VDO87406.1"/>
    <property type="molecule type" value="Genomic_DNA"/>
</dbReference>
<evidence type="ECO:0000313" key="4">
    <source>
        <dbReference type="WBParaSite" id="HPBE_0001109001-mRNA-1"/>
    </source>
</evidence>
<feature type="compositionally biased region" description="Pro residues" evidence="1">
    <location>
        <begin position="73"/>
        <end position="82"/>
    </location>
</feature>
<gene>
    <name evidence="2" type="ORF">HPBE_LOCUS11089</name>
</gene>
<protein>
    <submittedName>
        <fullName evidence="2 4">Uncharacterized protein</fullName>
    </submittedName>
</protein>
<sequence>MPPAGPMKMVEEESAAAARLADEAVVQLSAGADVGAGPGGVCIPTCPKRSGLGLHTGLVHPLRAPRAGLEVAPRPPRPLSRC</sequence>
<accession>A0A183FSV9</accession>
<dbReference type="AlphaFoldDB" id="A0A183FSV9"/>
<name>A0A183FSV9_HELPZ</name>
<organism evidence="3 4">
    <name type="scientific">Heligmosomoides polygyrus</name>
    <name type="common">Parasitic roundworm</name>
    <dbReference type="NCBI Taxonomy" id="6339"/>
    <lineage>
        <taxon>Eukaryota</taxon>
        <taxon>Metazoa</taxon>
        <taxon>Ecdysozoa</taxon>
        <taxon>Nematoda</taxon>
        <taxon>Chromadorea</taxon>
        <taxon>Rhabditida</taxon>
        <taxon>Rhabditina</taxon>
        <taxon>Rhabditomorpha</taxon>
        <taxon>Strongyloidea</taxon>
        <taxon>Heligmosomidae</taxon>
        <taxon>Heligmosomoides</taxon>
    </lineage>
</organism>